<name>A0ABZ3BN58_BURPY</name>
<reference evidence="1 2" key="1">
    <citation type="submission" date="2024-04" db="EMBL/GenBank/DDBJ databases">
        <title>Biological Control Activity of Plant Growth Promoting Rhizobacteria Burkholderia pyrrocinia BX1 against Tobacco black shank Introduction Tobacco black shank (TBS) caused by the oomycete Phytophthora. nicotianae (P. nicotianae) has become a destructive soil.</title>
        <authorList>
            <person name="Liu X."/>
            <person name="Shu C."/>
        </authorList>
    </citation>
    <scope>NUCLEOTIDE SEQUENCE [LARGE SCALE GENOMIC DNA]</scope>
    <source>
        <strain evidence="1 2">BX1</strain>
    </source>
</reference>
<dbReference type="RefSeq" id="WP_342310481.1">
    <property type="nucleotide sequence ID" value="NZ_CP150850.1"/>
</dbReference>
<organism evidence="1 2">
    <name type="scientific">Burkholderia pyrrocinia</name>
    <name type="common">Pseudomonas pyrrocinia</name>
    <dbReference type="NCBI Taxonomy" id="60550"/>
    <lineage>
        <taxon>Bacteria</taxon>
        <taxon>Pseudomonadati</taxon>
        <taxon>Pseudomonadota</taxon>
        <taxon>Betaproteobacteria</taxon>
        <taxon>Burkholderiales</taxon>
        <taxon>Burkholderiaceae</taxon>
        <taxon>Burkholderia</taxon>
        <taxon>Burkholderia cepacia complex</taxon>
    </lineage>
</organism>
<keyword evidence="2" id="KW-1185">Reference proteome</keyword>
<sequence>MMPAVRFRNCPVHQDELALADFPDVQSIGDRFGSMLTNGAPVVGLCIGHIAFDAAERAEVFQGFRSTIWG</sequence>
<dbReference type="EMBL" id="CP150850">
    <property type="protein sequence ID" value="WZW56622.1"/>
    <property type="molecule type" value="Genomic_DNA"/>
</dbReference>
<dbReference type="Proteomes" id="UP001484179">
    <property type="component" value="Chromosome 2"/>
</dbReference>
<accession>A0ABZ3BN58</accession>
<protein>
    <submittedName>
        <fullName evidence="1">Uncharacterized protein</fullName>
    </submittedName>
</protein>
<evidence type="ECO:0000313" key="2">
    <source>
        <dbReference type="Proteomes" id="UP001484179"/>
    </source>
</evidence>
<proteinExistence type="predicted"/>
<gene>
    <name evidence="1" type="ORF">WN985_29290</name>
</gene>
<evidence type="ECO:0000313" key="1">
    <source>
        <dbReference type="EMBL" id="WZW56622.1"/>
    </source>
</evidence>